<keyword evidence="5" id="KW-1185">Reference proteome</keyword>
<comment type="caution">
    <text evidence="4">The sequence shown here is derived from an EMBL/GenBank/DDBJ whole genome shotgun (WGS) entry which is preliminary data.</text>
</comment>
<keyword evidence="2" id="KW-0812">Transmembrane</keyword>
<protein>
    <recommendedName>
        <fullName evidence="6">tRNA (Guanine-N1)-methyltransferase</fullName>
    </recommendedName>
</protein>
<evidence type="ECO:0000256" key="2">
    <source>
        <dbReference type="SAM" id="Phobius"/>
    </source>
</evidence>
<keyword evidence="2" id="KW-1133">Transmembrane helix</keyword>
<evidence type="ECO:0000313" key="4">
    <source>
        <dbReference type="EMBL" id="MBT1705666.1"/>
    </source>
</evidence>
<dbReference type="EMBL" id="JAHESD010000063">
    <property type="protein sequence ID" value="MBT1705666.1"/>
    <property type="molecule type" value="Genomic_DNA"/>
</dbReference>
<feature type="transmembrane region" description="Helical" evidence="2">
    <location>
        <begin position="125"/>
        <end position="148"/>
    </location>
</feature>
<feature type="coiled-coil region" evidence="1">
    <location>
        <begin position="173"/>
        <end position="200"/>
    </location>
</feature>
<keyword evidence="1" id="KW-0175">Coiled coil</keyword>
<dbReference type="Proteomes" id="UP000772618">
    <property type="component" value="Unassembled WGS sequence"/>
</dbReference>
<feature type="signal peptide" evidence="3">
    <location>
        <begin position="1"/>
        <end position="19"/>
    </location>
</feature>
<dbReference type="RefSeq" id="WP_254155672.1">
    <property type="nucleotide sequence ID" value="NZ_JAHESD010000063.1"/>
</dbReference>
<proteinExistence type="predicted"/>
<evidence type="ECO:0000313" key="5">
    <source>
        <dbReference type="Proteomes" id="UP000772618"/>
    </source>
</evidence>
<keyword evidence="2" id="KW-0472">Membrane</keyword>
<evidence type="ECO:0008006" key="6">
    <source>
        <dbReference type="Google" id="ProtNLM"/>
    </source>
</evidence>
<feature type="chain" id="PRO_5046584240" description="tRNA (Guanine-N1)-methyltransferase" evidence="3">
    <location>
        <begin position="20"/>
        <end position="200"/>
    </location>
</feature>
<reference evidence="4 5" key="1">
    <citation type="submission" date="2021-05" db="EMBL/GenBank/DDBJ databases">
        <title>A Polyphasic approach of four new species of the genus Ohtaekwangia: Ohtaekwangia histidinii sp. nov., Ohtaekwangia cretensis sp. nov., Ohtaekwangia indiensis sp. nov., Ohtaekwangia reichenbachii sp. nov. from diverse environment.</title>
        <authorList>
            <person name="Octaviana S."/>
        </authorList>
    </citation>
    <scope>NUCLEOTIDE SEQUENCE [LARGE SCALE GENOMIC DNA]</scope>
    <source>
        <strain evidence="4 5">PWU20</strain>
    </source>
</reference>
<evidence type="ECO:0000256" key="1">
    <source>
        <dbReference type="SAM" id="Coils"/>
    </source>
</evidence>
<evidence type="ECO:0000256" key="3">
    <source>
        <dbReference type="SAM" id="SignalP"/>
    </source>
</evidence>
<name>A0ABS5VWF8_9BACT</name>
<keyword evidence="3" id="KW-0732">Signal</keyword>
<organism evidence="4 5">
    <name type="scientific">Chryseosolibacter indicus</name>
    <dbReference type="NCBI Taxonomy" id="2782351"/>
    <lineage>
        <taxon>Bacteria</taxon>
        <taxon>Pseudomonadati</taxon>
        <taxon>Bacteroidota</taxon>
        <taxon>Cytophagia</taxon>
        <taxon>Cytophagales</taxon>
        <taxon>Chryseotaleaceae</taxon>
        <taxon>Chryseosolibacter</taxon>
    </lineage>
</organism>
<sequence>MKHTTILLICVFAVVGVFAQSATDALNKDNQTLRERFLLMKNKSQNYQDYKVIKEDLLDAWWKIVVDSLQAKEVAIAQNIASTNKLQAELKENMDALKAKEASIQDIVYASTHIKVLGIDFDKGFFAGFVGVIILALGITIAVIMYTLKMSRKNLKEKADLAASIHSEYEDYKRKAMDKQTKLSRELQNERNKLQELGAL</sequence>
<accession>A0ABS5VWF8</accession>
<gene>
    <name evidence="4" type="ORF">KK060_20415</name>
</gene>